<dbReference type="EMBL" id="GBRH01282758">
    <property type="protein sequence ID" value="JAD15137.1"/>
    <property type="molecule type" value="Transcribed_RNA"/>
</dbReference>
<accession>A0A0A8XTX9</accession>
<protein>
    <submittedName>
        <fullName evidence="1">Uncharacterized protein</fullName>
    </submittedName>
</protein>
<dbReference type="AlphaFoldDB" id="A0A0A8XTX9"/>
<reference evidence="1" key="2">
    <citation type="journal article" date="2015" name="Data Brief">
        <title>Shoot transcriptome of the giant reed, Arundo donax.</title>
        <authorList>
            <person name="Barrero R.A."/>
            <person name="Guerrero F.D."/>
            <person name="Moolhuijzen P."/>
            <person name="Goolsby J.A."/>
            <person name="Tidwell J."/>
            <person name="Bellgard S.E."/>
            <person name="Bellgard M.I."/>
        </authorList>
    </citation>
    <scope>NUCLEOTIDE SEQUENCE</scope>
    <source>
        <tissue evidence="1">Shoot tissue taken approximately 20 cm above the soil surface</tissue>
    </source>
</reference>
<name>A0A0A8XTX9_ARUDO</name>
<reference evidence="1" key="1">
    <citation type="submission" date="2014-09" db="EMBL/GenBank/DDBJ databases">
        <authorList>
            <person name="Magalhaes I.L.F."/>
            <person name="Oliveira U."/>
            <person name="Santos F.R."/>
            <person name="Vidigal T.H.D.A."/>
            <person name="Brescovit A.D."/>
            <person name="Santos A.J."/>
        </authorList>
    </citation>
    <scope>NUCLEOTIDE SEQUENCE</scope>
    <source>
        <tissue evidence="1">Shoot tissue taken approximately 20 cm above the soil surface</tissue>
    </source>
</reference>
<organism evidence="1">
    <name type="scientific">Arundo donax</name>
    <name type="common">Giant reed</name>
    <name type="synonym">Donax arundinaceus</name>
    <dbReference type="NCBI Taxonomy" id="35708"/>
    <lineage>
        <taxon>Eukaryota</taxon>
        <taxon>Viridiplantae</taxon>
        <taxon>Streptophyta</taxon>
        <taxon>Embryophyta</taxon>
        <taxon>Tracheophyta</taxon>
        <taxon>Spermatophyta</taxon>
        <taxon>Magnoliopsida</taxon>
        <taxon>Liliopsida</taxon>
        <taxon>Poales</taxon>
        <taxon>Poaceae</taxon>
        <taxon>PACMAD clade</taxon>
        <taxon>Arundinoideae</taxon>
        <taxon>Arundineae</taxon>
        <taxon>Arundo</taxon>
    </lineage>
</organism>
<evidence type="ECO:0000313" key="1">
    <source>
        <dbReference type="EMBL" id="JAD15137.1"/>
    </source>
</evidence>
<sequence>MKYRGYGGSKILVWNSHCMISLRLHCYRQLPQQHTRRGRLGPSLQGSIS</sequence>
<proteinExistence type="predicted"/>